<dbReference type="SMART" id="SM00175">
    <property type="entry name" value="RAB"/>
    <property type="match status" value="1"/>
</dbReference>
<dbReference type="Proteomes" id="UP000192356">
    <property type="component" value="Unassembled WGS sequence"/>
</dbReference>
<keyword evidence="2" id="KW-0342">GTP-binding</keyword>
<dbReference type="Pfam" id="PF00071">
    <property type="entry name" value="Ras"/>
    <property type="match status" value="1"/>
</dbReference>
<dbReference type="OrthoDB" id="9989112at2759"/>
<dbReference type="PRINTS" id="PR00449">
    <property type="entry name" value="RASTRNSFRMNG"/>
</dbReference>
<reference evidence="3 4" key="1">
    <citation type="journal article" date="2017" name="Environ. Microbiol.">
        <title>Decay of the glycolytic pathway and adaptation to intranuclear parasitism within Enterocytozoonidae microsporidia.</title>
        <authorList>
            <person name="Wiredu Boakye D."/>
            <person name="Jaroenlak P."/>
            <person name="Prachumwat A."/>
            <person name="Williams T.A."/>
            <person name="Bateman K.S."/>
            <person name="Itsathitphaisarn O."/>
            <person name="Sritunyalucksana K."/>
            <person name="Paszkiewicz K.H."/>
            <person name="Moore K.A."/>
            <person name="Stentiford G.D."/>
            <person name="Williams B.A."/>
        </authorList>
    </citation>
    <scope>NUCLEOTIDE SEQUENCE [LARGE SCALE GENOMIC DNA]</scope>
    <source>
        <strain evidence="3 4">GB1</strain>
    </source>
</reference>
<proteinExistence type="predicted"/>
<dbReference type="PROSITE" id="PS51421">
    <property type="entry name" value="RAS"/>
    <property type="match status" value="1"/>
</dbReference>
<evidence type="ECO:0000313" key="3">
    <source>
        <dbReference type="EMBL" id="ORD95455.1"/>
    </source>
</evidence>
<protein>
    <submittedName>
        <fullName evidence="3">RABC</fullName>
    </submittedName>
</protein>
<organism evidence="3 4">
    <name type="scientific">Hepatospora eriocheir</name>
    <dbReference type="NCBI Taxonomy" id="1081669"/>
    <lineage>
        <taxon>Eukaryota</taxon>
        <taxon>Fungi</taxon>
        <taxon>Fungi incertae sedis</taxon>
        <taxon>Microsporidia</taxon>
        <taxon>Hepatosporidae</taxon>
        <taxon>Hepatospora</taxon>
    </lineage>
</organism>
<keyword evidence="1" id="KW-0547">Nucleotide-binding</keyword>
<dbReference type="SMART" id="SM00173">
    <property type="entry name" value="RAS"/>
    <property type="match status" value="1"/>
</dbReference>
<dbReference type="InterPro" id="IPR001806">
    <property type="entry name" value="Small_GTPase"/>
</dbReference>
<dbReference type="EMBL" id="LVKB01000305">
    <property type="protein sequence ID" value="ORD95455.1"/>
    <property type="molecule type" value="Genomic_DNA"/>
</dbReference>
<accession>A0A1X0Q6R6</accession>
<dbReference type="InterPro" id="IPR027417">
    <property type="entry name" value="P-loop_NTPase"/>
</dbReference>
<evidence type="ECO:0000313" key="4">
    <source>
        <dbReference type="Proteomes" id="UP000192356"/>
    </source>
</evidence>
<dbReference type="VEuPathDB" id="MicrosporidiaDB:HERIO_2484"/>
<dbReference type="NCBIfam" id="TIGR00231">
    <property type="entry name" value="small_GTP"/>
    <property type="match status" value="1"/>
</dbReference>
<dbReference type="CDD" id="cd00154">
    <property type="entry name" value="Rab"/>
    <property type="match status" value="1"/>
</dbReference>
<comment type="caution">
    <text evidence="3">The sequence shown here is derived from an EMBL/GenBank/DDBJ whole genome shotgun (WGS) entry which is preliminary data.</text>
</comment>
<dbReference type="PANTHER" id="PTHR47977">
    <property type="entry name" value="RAS-RELATED PROTEIN RAB"/>
    <property type="match status" value="1"/>
</dbReference>
<dbReference type="InterPro" id="IPR050227">
    <property type="entry name" value="Rab"/>
</dbReference>
<name>A0A1X0Q6R6_9MICR</name>
<evidence type="ECO:0000256" key="2">
    <source>
        <dbReference type="ARBA" id="ARBA00023134"/>
    </source>
</evidence>
<dbReference type="AlphaFoldDB" id="A0A1X0Q6R6"/>
<dbReference type="GO" id="GO:0003924">
    <property type="term" value="F:GTPase activity"/>
    <property type="evidence" value="ECO:0007669"/>
    <property type="project" value="InterPro"/>
</dbReference>
<dbReference type="VEuPathDB" id="MicrosporidiaDB:A0H76_1576"/>
<dbReference type="InterPro" id="IPR005225">
    <property type="entry name" value="Small_GTP-bd"/>
</dbReference>
<sequence length="202" mass="23095">MRKSYKIILLGNTSVGKSSIIYKYVTDGVERLEPTIGIDSFTSNAKIQTKEGEKQVKLHIWDTAGQERYRALVTFYLRNSFLAIIVYSINDPKSFEDLKYWVESYRNINGSNNNIIIVANKRDLRSNTLGNQEYINDESGLEYAKSINATFCTTSVYEKDDIEKLFNALKELINKDIEMNPKLEDGSNSMININASEKRSCC</sequence>
<dbReference type="PROSITE" id="PS51419">
    <property type="entry name" value="RAB"/>
    <property type="match status" value="1"/>
</dbReference>
<dbReference type="GO" id="GO:0005525">
    <property type="term" value="F:GTP binding"/>
    <property type="evidence" value="ECO:0007669"/>
    <property type="project" value="UniProtKB-KW"/>
</dbReference>
<dbReference type="SMART" id="SM00174">
    <property type="entry name" value="RHO"/>
    <property type="match status" value="1"/>
</dbReference>
<dbReference type="Gene3D" id="3.40.50.300">
    <property type="entry name" value="P-loop containing nucleotide triphosphate hydrolases"/>
    <property type="match status" value="1"/>
</dbReference>
<evidence type="ECO:0000256" key="1">
    <source>
        <dbReference type="ARBA" id="ARBA00022741"/>
    </source>
</evidence>
<dbReference type="SUPFAM" id="SSF52540">
    <property type="entry name" value="P-loop containing nucleoside triphosphate hydrolases"/>
    <property type="match status" value="1"/>
</dbReference>
<dbReference type="FunFam" id="3.40.50.300:FF:001329">
    <property type="entry name" value="Small GTP-binding protein, putative"/>
    <property type="match status" value="1"/>
</dbReference>
<keyword evidence="4" id="KW-1185">Reference proteome</keyword>
<gene>
    <name evidence="3" type="primary">RABC</name>
    <name evidence="3" type="ORF">HERIO_2484</name>
</gene>